<gene>
    <name evidence="1" type="ORF">CBYS24578_00009511</name>
</gene>
<accession>A0A9N9Y014</accession>
<dbReference type="Proteomes" id="UP000754883">
    <property type="component" value="Unassembled WGS sequence"/>
</dbReference>
<reference evidence="2" key="1">
    <citation type="submission" date="2019-06" db="EMBL/GenBank/DDBJ databases">
        <authorList>
            <person name="Broberg M."/>
        </authorList>
    </citation>
    <scope>NUCLEOTIDE SEQUENCE [LARGE SCALE GENOMIC DNA]</scope>
</reference>
<keyword evidence="2" id="KW-1185">Reference proteome</keyword>
<organism evidence="1 2">
    <name type="scientific">Clonostachys byssicola</name>
    <dbReference type="NCBI Taxonomy" id="160290"/>
    <lineage>
        <taxon>Eukaryota</taxon>
        <taxon>Fungi</taxon>
        <taxon>Dikarya</taxon>
        <taxon>Ascomycota</taxon>
        <taxon>Pezizomycotina</taxon>
        <taxon>Sordariomycetes</taxon>
        <taxon>Hypocreomycetidae</taxon>
        <taxon>Hypocreales</taxon>
        <taxon>Bionectriaceae</taxon>
        <taxon>Clonostachys</taxon>
    </lineage>
</organism>
<protein>
    <submittedName>
        <fullName evidence="1">Uncharacterized protein</fullName>
    </submittedName>
</protein>
<dbReference type="AlphaFoldDB" id="A0A9N9Y014"/>
<comment type="caution">
    <text evidence="1">The sequence shown here is derived from an EMBL/GenBank/DDBJ whole genome shotgun (WGS) entry which is preliminary data.</text>
</comment>
<name>A0A9N9Y014_9HYPO</name>
<dbReference type="EMBL" id="CABFNO020001328">
    <property type="protein sequence ID" value="CAG9981944.1"/>
    <property type="molecule type" value="Genomic_DNA"/>
</dbReference>
<reference evidence="1 2" key="2">
    <citation type="submission" date="2021-10" db="EMBL/GenBank/DDBJ databases">
        <authorList>
            <person name="Piombo E."/>
        </authorList>
    </citation>
    <scope>NUCLEOTIDE SEQUENCE [LARGE SCALE GENOMIC DNA]</scope>
</reference>
<sequence>MILDCLEDRNYADVSLSPKSRFVLNRAIMMAEAASRQSGHPEPGAWLMCGPRYTRTGIYDMVIMRSCDDPEDEQSMQKKIDKEMRHQRKYESPEGSVALVGYGPRSEDEAAIESVDEEPMDECTEYLGNDGGSLADFMQHLACELDAAVDYTNITHRIIYKALNACHLVDIKSDDSVWVTAKSVFVWKGCSGYFRVRGTLDIIKTVIATSDHLHRDIKPIALGSPMNLTKPLPLPPQPPPTMQGFVISPNMQSCNLVYHTNSVLSKK</sequence>
<evidence type="ECO:0000313" key="2">
    <source>
        <dbReference type="Proteomes" id="UP000754883"/>
    </source>
</evidence>
<evidence type="ECO:0000313" key="1">
    <source>
        <dbReference type="EMBL" id="CAG9981944.1"/>
    </source>
</evidence>
<proteinExistence type="predicted"/>